<dbReference type="PATRIC" id="fig|1177154.3.peg.358"/>
<dbReference type="GO" id="GO:0017004">
    <property type="term" value="P:cytochrome complex assembly"/>
    <property type="evidence" value="ECO:0007669"/>
    <property type="project" value="UniProtKB-KW"/>
</dbReference>
<keyword evidence="1" id="KW-0813">Transport</keyword>
<reference evidence="8 9" key="1">
    <citation type="submission" date="2012-09" db="EMBL/GenBank/DDBJ databases">
        <title>Genome Sequence of alkane-degrading Bacterium Alcanivorax sp. 19-m-6.</title>
        <authorList>
            <person name="Lai Q."/>
            <person name="Shao Z."/>
        </authorList>
    </citation>
    <scope>NUCLEOTIDE SEQUENCE [LARGE SCALE GENOMIC DNA]</scope>
    <source>
        <strain evidence="8 9">19-m-6</strain>
    </source>
</reference>
<dbReference type="Pfam" id="PF00005">
    <property type="entry name" value="ABC_tran"/>
    <property type="match status" value="1"/>
</dbReference>
<dbReference type="GO" id="GO:0005524">
    <property type="term" value="F:ATP binding"/>
    <property type="evidence" value="ECO:0007669"/>
    <property type="project" value="UniProtKB-KW"/>
</dbReference>
<dbReference type="RefSeq" id="WP_035229796.1">
    <property type="nucleotide sequence ID" value="NZ_ARXV01000001.1"/>
</dbReference>
<keyword evidence="5" id="KW-1278">Translocase</keyword>
<keyword evidence="4" id="KW-0067">ATP-binding</keyword>
<dbReference type="PROSITE" id="PS00211">
    <property type="entry name" value="ABC_TRANSPORTER_1"/>
    <property type="match status" value="1"/>
</dbReference>
<dbReference type="SMART" id="SM00382">
    <property type="entry name" value="AAA"/>
    <property type="match status" value="1"/>
</dbReference>
<dbReference type="SUPFAM" id="SSF52540">
    <property type="entry name" value="P-loop containing nucleoside triphosphate hydrolases"/>
    <property type="match status" value="1"/>
</dbReference>
<dbReference type="NCBIfam" id="TIGR01189">
    <property type="entry name" value="ccmA"/>
    <property type="match status" value="1"/>
</dbReference>
<dbReference type="Gene3D" id="3.40.50.300">
    <property type="entry name" value="P-loop containing nucleotide triphosphate hydrolases"/>
    <property type="match status" value="1"/>
</dbReference>
<evidence type="ECO:0000259" key="7">
    <source>
        <dbReference type="PROSITE" id="PS50893"/>
    </source>
</evidence>
<evidence type="ECO:0000256" key="5">
    <source>
        <dbReference type="ARBA" id="ARBA00022967"/>
    </source>
</evidence>
<dbReference type="EMBL" id="ARXV01000001">
    <property type="protein sequence ID" value="KGD66687.1"/>
    <property type="molecule type" value="Genomic_DNA"/>
</dbReference>
<dbReference type="PANTHER" id="PTHR43499">
    <property type="entry name" value="ABC TRANSPORTER I FAMILY MEMBER 1"/>
    <property type="match status" value="1"/>
</dbReference>
<accession>A0A095SQ55</accession>
<keyword evidence="3" id="KW-0201">Cytochrome c-type biogenesis</keyword>
<evidence type="ECO:0000256" key="3">
    <source>
        <dbReference type="ARBA" id="ARBA00022748"/>
    </source>
</evidence>
<dbReference type="STRING" id="1177154.Y5S_00354"/>
<dbReference type="PANTHER" id="PTHR43499:SF1">
    <property type="entry name" value="ABC TRANSPORTER I FAMILY MEMBER 1"/>
    <property type="match status" value="1"/>
</dbReference>
<dbReference type="eggNOG" id="COG4133">
    <property type="taxonomic scope" value="Bacteria"/>
</dbReference>
<dbReference type="InterPro" id="IPR005895">
    <property type="entry name" value="ABC_transptr_haem_export_CcmA"/>
</dbReference>
<dbReference type="GO" id="GO:0016887">
    <property type="term" value="F:ATP hydrolysis activity"/>
    <property type="evidence" value="ECO:0007669"/>
    <property type="project" value="InterPro"/>
</dbReference>
<protein>
    <submittedName>
        <fullName evidence="8">Heme exporter protein A</fullName>
    </submittedName>
</protein>
<evidence type="ECO:0000313" key="9">
    <source>
        <dbReference type="Proteomes" id="UP000029444"/>
    </source>
</evidence>
<evidence type="ECO:0000256" key="4">
    <source>
        <dbReference type="ARBA" id="ARBA00022840"/>
    </source>
</evidence>
<evidence type="ECO:0000256" key="2">
    <source>
        <dbReference type="ARBA" id="ARBA00022741"/>
    </source>
</evidence>
<comment type="caution">
    <text evidence="8">The sequence shown here is derived from an EMBL/GenBank/DDBJ whole genome shotgun (WGS) entry which is preliminary data.</text>
</comment>
<dbReference type="InterPro" id="IPR003593">
    <property type="entry name" value="AAA+_ATPase"/>
</dbReference>
<dbReference type="NCBIfam" id="NF010061">
    <property type="entry name" value="PRK13538.1"/>
    <property type="match status" value="1"/>
</dbReference>
<organism evidence="8 9">
    <name type="scientific">Alcanivorax nanhaiticus</name>
    <dbReference type="NCBI Taxonomy" id="1177154"/>
    <lineage>
        <taxon>Bacteria</taxon>
        <taxon>Pseudomonadati</taxon>
        <taxon>Pseudomonadota</taxon>
        <taxon>Gammaproteobacteria</taxon>
        <taxon>Oceanospirillales</taxon>
        <taxon>Alcanivoracaceae</taxon>
        <taxon>Alcanivorax</taxon>
    </lineage>
</organism>
<dbReference type="Proteomes" id="UP000029444">
    <property type="component" value="Unassembled WGS sequence"/>
</dbReference>
<evidence type="ECO:0000256" key="1">
    <source>
        <dbReference type="ARBA" id="ARBA00022448"/>
    </source>
</evidence>
<keyword evidence="6" id="KW-0472">Membrane</keyword>
<evidence type="ECO:0000256" key="6">
    <source>
        <dbReference type="ARBA" id="ARBA00023136"/>
    </source>
</evidence>
<dbReference type="InterPro" id="IPR017871">
    <property type="entry name" value="ABC_transporter-like_CS"/>
</dbReference>
<dbReference type="PROSITE" id="PS50893">
    <property type="entry name" value="ABC_TRANSPORTER_2"/>
    <property type="match status" value="1"/>
</dbReference>
<keyword evidence="2" id="KW-0547">Nucleotide-binding</keyword>
<gene>
    <name evidence="8" type="ORF">Y5S_00354</name>
</gene>
<feature type="domain" description="ABC transporter" evidence="7">
    <location>
        <begin position="8"/>
        <end position="205"/>
    </location>
</feature>
<dbReference type="AlphaFoldDB" id="A0A095SQ55"/>
<evidence type="ECO:0000313" key="8">
    <source>
        <dbReference type="EMBL" id="KGD66687.1"/>
    </source>
</evidence>
<keyword evidence="9" id="KW-1185">Reference proteome</keyword>
<proteinExistence type="predicted"/>
<name>A0A095SQ55_9GAMM</name>
<sequence length="205" mass="22672">MSDTTTRLTLEQLQCERDDRVLFRDVSLTARAGEIWQITGANGAGKTTLLRILVGLHGFYEGRCDWWDENWRSELLYLGHQPGVREELTPLENLRFTCALGAQSGDPMAALAAVGLRGFEDVPAAHLSAGQKRRVALARLWLDRKGVWVLDEPYTAIDQDGVAQLDEQIQKAADAGSLVLYTSHHQVGEGVKRLHLGKGRAEVLA</sequence>
<dbReference type="GO" id="GO:0022857">
    <property type="term" value="F:transmembrane transporter activity"/>
    <property type="evidence" value="ECO:0007669"/>
    <property type="project" value="InterPro"/>
</dbReference>
<dbReference type="InterPro" id="IPR003439">
    <property type="entry name" value="ABC_transporter-like_ATP-bd"/>
</dbReference>
<dbReference type="InterPro" id="IPR027417">
    <property type="entry name" value="P-loop_NTPase"/>
</dbReference>